<gene>
    <name evidence="1" type="ORF">DQQ10_17795</name>
</gene>
<keyword evidence="2" id="KW-1185">Reference proteome</keyword>
<dbReference type="AlphaFoldDB" id="A0A364XZI9"/>
<organism evidence="1 2">
    <name type="scientific">Pseudochryseolinea flava</name>
    <dbReference type="NCBI Taxonomy" id="2059302"/>
    <lineage>
        <taxon>Bacteria</taxon>
        <taxon>Pseudomonadati</taxon>
        <taxon>Bacteroidota</taxon>
        <taxon>Cytophagia</taxon>
        <taxon>Cytophagales</taxon>
        <taxon>Fulvivirgaceae</taxon>
        <taxon>Pseudochryseolinea</taxon>
    </lineage>
</organism>
<name>A0A364XZI9_9BACT</name>
<dbReference type="EMBL" id="QMFY01000009">
    <property type="protein sequence ID" value="RAV99893.1"/>
    <property type="molecule type" value="Genomic_DNA"/>
</dbReference>
<sequence length="265" mass="29136">MLSKISLALLVVALLDAPAFMPRIWVNASQYRVKPNEKVTFNVIHREKLTDVPHGITRSTFVKAAVQSVQGNTDLLPLLAPAEKDNFEVSFQKEGTFAVMMRANPSLLTLSADSINAYVKEFDLEDVAYGRSTKNLLDKAARVTTSWHSTVLLQVGAATDDTFQNSSGYPLEIVPAKNPYDMKVGEKMKFTILWNGQPLFGARVIVRVTADNNTGVQHIYSGKDGVIEAPLGSEGTWVVMVSKMIASRNAEADWQSYLASLSFGH</sequence>
<comment type="caution">
    <text evidence="1">The sequence shown here is derived from an EMBL/GenBank/DDBJ whole genome shotgun (WGS) entry which is preliminary data.</text>
</comment>
<evidence type="ECO:0008006" key="3">
    <source>
        <dbReference type="Google" id="ProtNLM"/>
    </source>
</evidence>
<evidence type="ECO:0000313" key="2">
    <source>
        <dbReference type="Proteomes" id="UP000251889"/>
    </source>
</evidence>
<dbReference type="OrthoDB" id="581894at2"/>
<proteinExistence type="predicted"/>
<evidence type="ECO:0000313" key="1">
    <source>
        <dbReference type="EMBL" id="RAV99893.1"/>
    </source>
</evidence>
<protein>
    <recommendedName>
        <fullName evidence="3">DUF4198 domain-containing protein</fullName>
    </recommendedName>
</protein>
<dbReference type="Proteomes" id="UP000251889">
    <property type="component" value="Unassembled WGS sequence"/>
</dbReference>
<dbReference type="Pfam" id="PF10670">
    <property type="entry name" value="DUF4198"/>
    <property type="match status" value="1"/>
</dbReference>
<reference evidence="1 2" key="1">
    <citation type="submission" date="2018-06" db="EMBL/GenBank/DDBJ databases">
        <title>Chryseolinea flavus sp. nov., a member of the phylum Bacteroidetes isolated from soil.</title>
        <authorList>
            <person name="Li Y."/>
            <person name="Wang J."/>
        </authorList>
    </citation>
    <scope>NUCLEOTIDE SEQUENCE [LARGE SCALE GENOMIC DNA]</scope>
    <source>
        <strain evidence="1 2">SDU1-6</strain>
    </source>
</reference>
<dbReference type="InterPro" id="IPR019613">
    <property type="entry name" value="DUF4198"/>
</dbReference>
<dbReference type="RefSeq" id="WP_112748240.1">
    <property type="nucleotide sequence ID" value="NZ_QMFY01000009.1"/>
</dbReference>
<accession>A0A364XZI9</accession>